<evidence type="ECO:0000313" key="11">
    <source>
        <dbReference type="EMBL" id="MEJ8475781.1"/>
    </source>
</evidence>
<comment type="caution">
    <text evidence="11">The sequence shown here is derived from an EMBL/GenBank/DDBJ whole genome shotgun (WGS) entry which is preliminary data.</text>
</comment>
<dbReference type="PROSITE" id="PS00533">
    <property type="entry name" value="PORPHOBILINOGEN_DEAM"/>
    <property type="match status" value="1"/>
</dbReference>
<sequence length="307" mass="33246">MHTKPLRIGTRGSELALVQARDVRARLMAAHGMPEEAFEIQVIKTSGDIIRDRPLSEVGGKGLFTKEIEEAMLDGRIDLAVHCVKDMPTVLPDGLALTAIIESEDPRDAFISPKAKRLEDLPHGAVIGSSSLRRQAMIKHLRPDIDVVMYRGNVGTRLRRVREGEVDATLLAYSGLKRLGMEDVVTCVLEPDQFLPAVGQGANCIESRIDDEVTLGMLAAIHHPGTERRIVAERSFLAVLDGSCRTPIGGLAILDGDRLHLKGTILKPDGSIVHDIEREGLAVDAEALGRDAGEALKALAGPNFLTE</sequence>
<comment type="function">
    <text evidence="1 8">Tetrapolymerization of the monopyrrole PBG into the hydroxymethylbilane pre-uroporphyrinogen in several discrete steps.</text>
</comment>
<dbReference type="SUPFAM" id="SSF54782">
    <property type="entry name" value="Porphobilinogen deaminase (hydroxymethylbilane synthase), C-terminal domain"/>
    <property type="match status" value="1"/>
</dbReference>
<evidence type="ECO:0000256" key="7">
    <source>
        <dbReference type="ARBA" id="ARBA00048169"/>
    </source>
</evidence>
<dbReference type="HAMAP" id="MF_00260">
    <property type="entry name" value="Porphobil_deam"/>
    <property type="match status" value="1"/>
</dbReference>
<dbReference type="PANTHER" id="PTHR11557:SF0">
    <property type="entry name" value="PORPHOBILINOGEN DEAMINASE"/>
    <property type="match status" value="1"/>
</dbReference>
<dbReference type="NCBIfam" id="TIGR00212">
    <property type="entry name" value="hemC"/>
    <property type="match status" value="1"/>
</dbReference>
<keyword evidence="6 8" id="KW-0627">Porphyrin biosynthesis</keyword>
<gene>
    <name evidence="8 11" type="primary">hemC</name>
    <name evidence="11" type="ORF">V6575_16940</name>
</gene>
<dbReference type="RefSeq" id="WP_340276019.1">
    <property type="nucleotide sequence ID" value="NZ_JBAKIA010000013.1"/>
</dbReference>
<dbReference type="InterPro" id="IPR022417">
    <property type="entry name" value="Porphobilin_deaminase_N"/>
</dbReference>
<feature type="modified residue" description="S-(dipyrrolylmethanemethyl)cysteine" evidence="8">
    <location>
        <position position="244"/>
    </location>
</feature>
<dbReference type="Pfam" id="PF03900">
    <property type="entry name" value="Porphobil_deamC"/>
    <property type="match status" value="1"/>
</dbReference>
<comment type="miscellaneous">
    <text evidence="8">The porphobilinogen subunits are added to the dipyrromethane group.</text>
</comment>
<dbReference type="Pfam" id="PF01379">
    <property type="entry name" value="Porphobil_deam"/>
    <property type="match status" value="1"/>
</dbReference>
<evidence type="ECO:0000313" key="12">
    <source>
        <dbReference type="Proteomes" id="UP001385499"/>
    </source>
</evidence>
<evidence type="ECO:0000256" key="6">
    <source>
        <dbReference type="ARBA" id="ARBA00023244"/>
    </source>
</evidence>
<accession>A0ABU8TNN8</accession>
<dbReference type="Gene3D" id="3.30.160.40">
    <property type="entry name" value="Porphobilinogen deaminase, C-terminal domain"/>
    <property type="match status" value="1"/>
</dbReference>
<evidence type="ECO:0000256" key="1">
    <source>
        <dbReference type="ARBA" id="ARBA00002869"/>
    </source>
</evidence>
<reference evidence="11 12" key="1">
    <citation type="submission" date="2024-02" db="EMBL/GenBank/DDBJ databases">
        <title>Roseibium algae sp. nov., isolated from marine alga (Grateloupia sp.), showing potential in myo-inositol conversion.</title>
        <authorList>
            <person name="Wang Y."/>
        </authorList>
    </citation>
    <scope>NUCLEOTIDE SEQUENCE [LARGE SCALE GENOMIC DNA]</scope>
    <source>
        <strain evidence="11 12">H3510</strain>
    </source>
</reference>
<dbReference type="InterPro" id="IPR022418">
    <property type="entry name" value="Porphobilinogen_deaminase_C"/>
</dbReference>
<organism evidence="11 12">
    <name type="scientific">Roseibium algae</name>
    <dbReference type="NCBI Taxonomy" id="3123038"/>
    <lineage>
        <taxon>Bacteria</taxon>
        <taxon>Pseudomonadati</taxon>
        <taxon>Pseudomonadota</taxon>
        <taxon>Alphaproteobacteria</taxon>
        <taxon>Hyphomicrobiales</taxon>
        <taxon>Stappiaceae</taxon>
        <taxon>Roseibium</taxon>
    </lineage>
</organism>
<dbReference type="InterPro" id="IPR036803">
    <property type="entry name" value="Porphobilinogen_deaminase_C_sf"/>
</dbReference>
<comment type="similarity">
    <text evidence="3 8">Belongs to the HMBS family.</text>
</comment>
<dbReference type="EMBL" id="JBAKIA010000013">
    <property type="protein sequence ID" value="MEJ8475781.1"/>
    <property type="molecule type" value="Genomic_DNA"/>
</dbReference>
<dbReference type="InterPro" id="IPR000860">
    <property type="entry name" value="HemC"/>
</dbReference>
<evidence type="ECO:0000256" key="8">
    <source>
        <dbReference type="HAMAP-Rule" id="MF_00260"/>
    </source>
</evidence>
<keyword evidence="5 8" id="KW-0808">Transferase</keyword>
<comment type="subunit">
    <text evidence="4 8">Monomer.</text>
</comment>
<comment type="cofactor">
    <cofactor evidence="8">
        <name>dipyrromethane</name>
        <dbReference type="ChEBI" id="CHEBI:60342"/>
    </cofactor>
    <text evidence="8">Binds 1 dipyrromethane group covalently.</text>
</comment>
<evidence type="ECO:0000256" key="2">
    <source>
        <dbReference type="ARBA" id="ARBA00004735"/>
    </source>
</evidence>
<name>A0ABU8TNN8_9HYPH</name>
<evidence type="ECO:0000256" key="5">
    <source>
        <dbReference type="ARBA" id="ARBA00022679"/>
    </source>
</evidence>
<protein>
    <recommendedName>
        <fullName evidence="8">Porphobilinogen deaminase</fullName>
        <shortName evidence="8">PBG</shortName>
        <ecNumber evidence="8">2.5.1.61</ecNumber>
    </recommendedName>
    <alternativeName>
        <fullName evidence="8">Hydroxymethylbilane synthase</fullName>
        <shortName evidence="8">HMBS</shortName>
    </alternativeName>
    <alternativeName>
        <fullName evidence="8">Pre-uroporphyrinogen synthase</fullName>
    </alternativeName>
</protein>
<proteinExistence type="inferred from homology"/>
<dbReference type="PIRSF" id="PIRSF001438">
    <property type="entry name" value="4pyrrol_synth_OHMeBilane_synth"/>
    <property type="match status" value="1"/>
</dbReference>
<evidence type="ECO:0000256" key="3">
    <source>
        <dbReference type="ARBA" id="ARBA00005638"/>
    </source>
</evidence>
<dbReference type="Proteomes" id="UP001385499">
    <property type="component" value="Unassembled WGS sequence"/>
</dbReference>
<evidence type="ECO:0000259" key="10">
    <source>
        <dbReference type="Pfam" id="PF03900"/>
    </source>
</evidence>
<feature type="domain" description="Porphobilinogen deaminase N-terminal" evidence="9">
    <location>
        <begin position="6"/>
        <end position="213"/>
    </location>
</feature>
<dbReference type="GO" id="GO:0004418">
    <property type="term" value="F:hydroxymethylbilane synthase activity"/>
    <property type="evidence" value="ECO:0007669"/>
    <property type="project" value="UniProtKB-EC"/>
</dbReference>
<dbReference type="SUPFAM" id="SSF53850">
    <property type="entry name" value="Periplasmic binding protein-like II"/>
    <property type="match status" value="1"/>
</dbReference>
<evidence type="ECO:0000259" key="9">
    <source>
        <dbReference type="Pfam" id="PF01379"/>
    </source>
</evidence>
<evidence type="ECO:0000256" key="4">
    <source>
        <dbReference type="ARBA" id="ARBA00011245"/>
    </source>
</evidence>
<feature type="domain" description="Porphobilinogen deaminase C-terminal" evidence="10">
    <location>
        <begin position="229"/>
        <end position="297"/>
    </location>
</feature>
<comment type="pathway">
    <text evidence="2">Porphyrin-containing compound metabolism; protoporphyrin-IX biosynthesis; coproporphyrinogen-III from 5-aminolevulinate: step 2/4.</text>
</comment>
<keyword evidence="12" id="KW-1185">Reference proteome</keyword>
<dbReference type="EC" id="2.5.1.61" evidence="8"/>
<dbReference type="InterPro" id="IPR022419">
    <property type="entry name" value="Porphobilin_deaminase_cofac_BS"/>
</dbReference>
<dbReference type="PANTHER" id="PTHR11557">
    <property type="entry name" value="PORPHOBILINOGEN DEAMINASE"/>
    <property type="match status" value="1"/>
</dbReference>
<dbReference type="PRINTS" id="PR00151">
    <property type="entry name" value="PORPHBDMNASE"/>
</dbReference>
<comment type="catalytic activity">
    <reaction evidence="7 8">
        <text>4 porphobilinogen + H2O = hydroxymethylbilane + 4 NH4(+)</text>
        <dbReference type="Rhea" id="RHEA:13185"/>
        <dbReference type="ChEBI" id="CHEBI:15377"/>
        <dbReference type="ChEBI" id="CHEBI:28938"/>
        <dbReference type="ChEBI" id="CHEBI:57845"/>
        <dbReference type="ChEBI" id="CHEBI:58126"/>
        <dbReference type="EC" id="2.5.1.61"/>
    </reaction>
</comment>
<dbReference type="Gene3D" id="3.40.190.10">
    <property type="entry name" value="Periplasmic binding protein-like II"/>
    <property type="match status" value="2"/>
</dbReference>